<evidence type="ECO:0000313" key="7">
    <source>
        <dbReference type="EMBL" id="TWI52315.1"/>
    </source>
</evidence>
<dbReference type="Gene3D" id="3.40.640.10">
    <property type="entry name" value="Type I PLP-dependent aspartate aminotransferase-like (Major domain)"/>
    <property type="match status" value="1"/>
</dbReference>
<organism evidence="7 8">
    <name type="scientific">Pseudomonas duriflava</name>
    <dbReference type="NCBI Taxonomy" id="459528"/>
    <lineage>
        <taxon>Bacteria</taxon>
        <taxon>Pseudomonadati</taxon>
        <taxon>Pseudomonadota</taxon>
        <taxon>Gammaproteobacteria</taxon>
        <taxon>Pseudomonadales</taxon>
        <taxon>Pseudomonadaceae</taxon>
        <taxon>Pseudomonas</taxon>
    </lineage>
</organism>
<dbReference type="FunFam" id="3.40.640.10:FF:000014">
    <property type="entry name" value="Adenosylmethionine-8-amino-7-oxononanoate aminotransferase, probable"/>
    <property type="match status" value="1"/>
</dbReference>
<dbReference type="NCBIfam" id="NF005682">
    <property type="entry name" value="PRK07480.1"/>
    <property type="match status" value="1"/>
</dbReference>
<dbReference type="PANTHER" id="PTHR43094:SF1">
    <property type="entry name" value="AMINOTRANSFERASE CLASS-III"/>
    <property type="match status" value="1"/>
</dbReference>
<evidence type="ECO:0000256" key="6">
    <source>
        <dbReference type="RuleBase" id="RU003560"/>
    </source>
</evidence>
<keyword evidence="4 7" id="KW-0808">Transferase</keyword>
<comment type="similarity">
    <text evidence="2 6">Belongs to the class-III pyridoxal-phosphate-dependent aminotransferase family.</text>
</comment>
<evidence type="ECO:0000256" key="3">
    <source>
        <dbReference type="ARBA" id="ARBA00022576"/>
    </source>
</evidence>
<dbReference type="GO" id="GO:0005829">
    <property type="term" value="C:cytosol"/>
    <property type="evidence" value="ECO:0007669"/>
    <property type="project" value="TreeGrafter"/>
</dbReference>
<gene>
    <name evidence="7" type="ORF">IQ22_03458</name>
</gene>
<dbReference type="GO" id="GO:0030170">
    <property type="term" value="F:pyridoxal phosphate binding"/>
    <property type="evidence" value="ECO:0007669"/>
    <property type="project" value="InterPro"/>
</dbReference>
<sequence>MTRLRRLARRVFKEGRTMNDDMKATNRTAQWQALSRDHHLPPFTDYKLLNAKGARIITRAEGVYLWDSDGHRILDGMAGLWCVNVGYGREELVQAATQQMRELSYYNLFFQTAHPPAIELAQTIADLAPEGMNHVFFTGSGSESNDTVLRMVRHYWATKGQPEKKVIIGRWNGYHGSTVAGVSLGGMKALHEQGDLPIPGIEHIVQPYWYGEGGDMNPDEFGVWAAEQLEKKILEVGEDKVAAFIAEPIQGAGGVIVPPKTYWPKIQEILAKYDILLIADEVICGFGRTGEWFGSQYYGLKPDLMPIAKGLTSGYIPMGGVIVRDRIVKVLNQGGEFYHGFTYSGHPVAAAVALENIRILRDEGIVERVKSETAPYLQKRWQTLADHPLVGETRGVGMVAALELVRDKRTRARFTDRSAGMICREHCFRNGLVMRAVGDTMIISPPLIIKPEQIDELVTLARKCLDQTAADLNG</sequence>
<evidence type="ECO:0000256" key="1">
    <source>
        <dbReference type="ARBA" id="ARBA00001933"/>
    </source>
</evidence>
<dbReference type="InterPro" id="IPR015422">
    <property type="entry name" value="PyrdxlP-dep_Trfase_small"/>
</dbReference>
<protein>
    <submittedName>
        <fullName evidence="7">Putrescine aminotransferase</fullName>
    </submittedName>
</protein>
<dbReference type="InterPro" id="IPR049704">
    <property type="entry name" value="Aminotrans_3_PPA_site"/>
</dbReference>
<reference evidence="7 8" key="1">
    <citation type="journal article" date="2015" name="Stand. Genomic Sci.">
        <title>Genomic Encyclopedia of Bacterial and Archaeal Type Strains, Phase III: the genomes of soil and plant-associated and newly described type strains.</title>
        <authorList>
            <person name="Whitman W.B."/>
            <person name="Woyke T."/>
            <person name="Klenk H.P."/>
            <person name="Zhou Y."/>
            <person name="Lilburn T.G."/>
            <person name="Beck B.J."/>
            <person name="De Vos P."/>
            <person name="Vandamme P."/>
            <person name="Eisen J.A."/>
            <person name="Garrity G."/>
            <person name="Hugenholtz P."/>
            <person name="Kyrpides N.C."/>
        </authorList>
    </citation>
    <scope>NUCLEOTIDE SEQUENCE [LARGE SCALE GENOMIC DNA]</scope>
    <source>
        <strain evidence="7 8">CGMCC 1.6858</strain>
    </source>
</reference>
<name>A0A562Q6B9_9PSED</name>
<dbReference type="InterPro" id="IPR015424">
    <property type="entry name" value="PyrdxlP-dep_Trfase"/>
</dbReference>
<keyword evidence="3 7" id="KW-0032">Aminotransferase</keyword>
<dbReference type="SUPFAM" id="SSF53383">
    <property type="entry name" value="PLP-dependent transferases"/>
    <property type="match status" value="1"/>
</dbReference>
<dbReference type="InterPro" id="IPR005814">
    <property type="entry name" value="Aminotrans_3"/>
</dbReference>
<dbReference type="NCBIfam" id="NF004767">
    <property type="entry name" value="PRK06105.1"/>
    <property type="match status" value="1"/>
</dbReference>
<dbReference type="Proteomes" id="UP000316905">
    <property type="component" value="Unassembled WGS sequence"/>
</dbReference>
<accession>A0A562Q6B9</accession>
<comment type="cofactor">
    <cofactor evidence="1">
        <name>pyridoxal 5'-phosphate</name>
        <dbReference type="ChEBI" id="CHEBI:597326"/>
    </cofactor>
</comment>
<dbReference type="AlphaFoldDB" id="A0A562Q6B9"/>
<dbReference type="PANTHER" id="PTHR43094">
    <property type="entry name" value="AMINOTRANSFERASE"/>
    <property type="match status" value="1"/>
</dbReference>
<comment type="caution">
    <text evidence="7">The sequence shown here is derived from an EMBL/GenBank/DDBJ whole genome shotgun (WGS) entry which is preliminary data.</text>
</comment>
<evidence type="ECO:0000256" key="4">
    <source>
        <dbReference type="ARBA" id="ARBA00022679"/>
    </source>
</evidence>
<keyword evidence="5 6" id="KW-0663">Pyridoxal phosphate</keyword>
<dbReference type="PROSITE" id="PS00600">
    <property type="entry name" value="AA_TRANSFER_CLASS_3"/>
    <property type="match status" value="1"/>
</dbReference>
<keyword evidence="8" id="KW-1185">Reference proteome</keyword>
<dbReference type="PIRSF" id="PIRSF000521">
    <property type="entry name" value="Transaminase_4ab_Lys_Orn"/>
    <property type="match status" value="1"/>
</dbReference>
<dbReference type="EMBL" id="VLKY01000012">
    <property type="protein sequence ID" value="TWI52315.1"/>
    <property type="molecule type" value="Genomic_DNA"/>
</dbReference>
<evidence type="ECO:0000256" key="5">
    <source>
        <dbReference type="ARBA" id="ARBA00022898"/>
    </source>
</evidence>
<proteinExistence type="inferred from homology"/>
<dbReference type="Pfam" id="PF00202">
    <property type="entry name" value="Aminotran_3"/>
    <property type="match status" value="1"/>
</dbReference>
<dbReference type="GO" id="GO:0008483">
    <property type="term" value="F:transaminase activity"/>
    <property type="evidence" value="ECO:0007669"/>
    <property type="project" value="UniProtKB-KW"/>
</dbReference>
<evidence type="ECO:0000313" key="8">
    <source>
        <dbReference type="Proteomes" id="UP000316905"/>
    </source>
</evidence>
<dbReference type="Gene3D" id="3.90.1150.10">
    <property type="entry name" value="Aspartate Aminotransferase, domain 1"/>
    <property type="match status" value="1"/>
</dbReference>
<dbReference type="InterPro" id="IPR015421">
    <property type="entry name" value="PyrdxlP-dep_Trfase_major"/>
</dbReference>
<dbReference type="CDD" id="cd00610">
    <property type="entry name" value="OAT_like"/>
    <property type="match status" value="1"/>
</dbReference>
<evidence type="ECO:0000256" key="2">
    <source>
        <dbReference type="ARBA" id="ARBA00008954"/>
    </source>
</evidence>